<comment type="caution">
    <text evidence="2">The sequence shown here is derived from an EMBL/GenBank/DDBJ whole genome shotgun (WGS) entry which is preliminary data.</text>
</comment>
<dbReference type="EMBL" id="JAATIP010000365">
    <property type="protein sequence ID" value="KAF4350492.1"/>
    <property type="molecule type" value="Genomic_DNA"/>
</dbReference>
<evidence type="ECO:0000256" key="1">
    <source>
        <dbReference type="SAM" id="MobiDB-lite"/>
    </source>
</evidence>
<feature type="region of interest" description="Disordered" evidence="1">
    <location>
        <begin position="136"/>
        <end position="177"/>
    </location>
</feature>
<feature type="region of interest" description="Disordered" evidence="1">
    <location>
        <begin position="319"/>
        <end position="348"/>
    </location>
</feature>
<organism evidence="2 3">
    <name type="scientific">Cannabis sativa</name>
    <name type="common">Hemp</name>
    <name type="synonym">Marijuana</name>
    <dbReference type="NCBI Taxonomy" id="3483"/>
    <lineage>
        <taxon>Eukaryota</taxon>
        <taxon>Viridiplantae</taxon>
        <taxon>Streptophyta</taxon>
        <taxon>Embryophyta</taxon>
        <taxon>Tracheophyta</taxon>
        <taxon>Spermatophyta</taxon>
        <taxon>Magnoliopsida</taxon>
        <taxon>eudicotyledons</taxon>
        <taxon>Gunneridae</taxon>
        <taxon>Pentapetalae</taxon>
        <taxon>rosids</taxon>
        <taxon>fabids</taxon>
        <taxon>Rosales</taxon>
        <taxon>Cannabaceae</taxon>
        <taxon>Cannabis</taxon>
    </lineage>
</organism>
<feature type="compositionally biased region" description="Low complexity" evidence="1">
    <location>
        <begin position="142"/>
        <end position="159"/>
    </location>
</feature>
<evidence type="ECO:0000313" key="3">
    <source>
        <dbReference type="Proteomes" id="UP000525078"/>
    </source>
</evidence>
<dbReference type="PANTHER" id="PTHR31280">
    <property type="entry name" value="PROTEIN UNC-13 HOMOLOG"/>
    <property type="match status" value="1"/>
</dbReference>
<dbReference type="AlphaFoldDB" id="A0A7J6DWG4"/>
<evidence type="ECO:0000313" key="2">
    <source>
        <dbReference type="EMBL" id="KAF4350492.1"/>
    </source>
</evidence>
<reference evidence="2 3" key="1">
    <citation type="journal article" date="2020" name="bioRxiv">
        <title>Sequence and annotation of 42 cannabis genomes reveals extensive copy number variation in cannabinoid synthesis and pathogen resistance genes.</title>
        <authorList>
            <person name="Mckernan K.J."/>
            <person name="Helbert Y."/>
            <person name="Kane L.T."/>
            <person name="Ebling H."/>
            <person name="Zhang L."/>
            <person name="Liu B."/>
            <person name="Eaton Z."/>
            <person name="Mclaughlin S."/>
            <person name="Kingan S."/>
            <person name="Baybayan P."/>
            <person name="Concepcion G."/>
            <person name="Jordan M."/>
            <person name="Riva A."/>
            <person name="Barbazuk W."/>
            <person name="Harkins T."/>
        </authorList>
    </citation>
    <scope>NUCLEOTIDE SEQUENCE [LARGE SCALE GENOMIC DNA]</scope>
    <source>
        <strain evidence="3">cv. Jamaican Lion 4</strain>
        <tissue evidence="2">Leaf</tissue>
    </source>
</reference>
<feature type="region of interest" description="Disordered" evidence="1">
    <location>
        <begin position="1"/>
        <end position="21"/>
    </location>
</feature>
<sequence>MGHPTRRETLSGSYPAMSRSNNLTGPPIMAADSDLVWPFGKLHGIDRDDVRETAYEIFFTACRSSPGFGGRNALNFYSNNDNNNNNNGMSSTNNNGDGHNGNCVNGPGLGGGPKQSGHVVTTPTSRVKRALGLKMIKRSPSRRMVSGSSNPSSPGSTVNAGGSPGMSFTVPQLGRARRPMTSAEIMRQQMRVTEQSDNRLRKTLMRTLVGQMGRRAETIILPLELLRHLKPSEFNDSHEYHLWQKRQLKILEAGLLLHPSIPLEKPNTFATRLRDIITRRRVKTYRHRQKLRHNENPLQLRRLAFLAEPQRVNTHRRLSLGRRVPGQRPRLRGTPSVNLRRERRDFSP</sequence>
<feature type="compositionally biased region" description="Basic and acidic residues" evidence="1">
    <location>
        <begin position="339"/>
        <end position="348"/>
    </location>
</feature>
<protein>
    <submittedName>
        <fullName evidence="2">Uncharacterized protein</fullName>
    </submittedName>
</protein>
<name>A0A7J6DWG4_CANSA</name>
<dbReference type="InterPro" id="IPR008528">
    <property type="entry name" value="unc-13_homologue"/>
</dbReference>
<dbReference type="Proteomes" id="UP000525078">
    <property type="component" value="Unassembled WGS sequence"/>
</dbReference>
<proteinExistence type="predicted"/>
<accession>A0A7J6DWG4</accession>
<feature type="region of interest" description="Disordered" evidence="1">
    <location>
        <begin position="82"/>
        <end position="106"/>
    </location>
</feature>
<dbReference type="PANTHER" id="PTHR31280:SF1">
    <property type="entry name" value="OS03G0138600 PROTEIN"/>
    <property type="match status" value="1"/>
</dbReference>
<gene>
    <name evidence="2" type="ORF">F8388_014953</name>
</gene>